<protein>
    <submittedName>
        <fullName evidence="3">Iron-containing redox enzyme family protein</fullName>
    </submittedName>
</protein>
<dbReference type="Proteomes" id="UP000320857">
    <property type="component" value="Unassembled WGS sequence"/>
</dbReference>
<dbReference type="Pfam" id="PF14518">
    <property type="entry name" value="Haem_oxygenas_2"/>
    <property type="match status" value="1"/>
</dbReference>
<evidence type="ECO:0000313" key="4">
    <source>
        <dbReference type="Proteomes" id="UP000320857"/>
    </source>
</evidence>
<reference evidence="5 6" key="2">
    <citation type="submission" date="2020-05" db="EMBL/GenBank/DDBJ databases">
        <title>Classification of alakaliphilic streptomycetes isolated from an alkaline soil next to Lonar Crater, India and a proposal for the recognition of Streptomyces alkaliterrae sp. nov.</title>
        <authorList>
            <person name="Golinska P."/>
        </authorList>
    </citation>
    <scope>NUCLEOTIDE SEQUENCE [LARGE SCALE GENOMIC DNA]</scope>
    <source>
        <strain evidence="6">OF3</strain>
        <strain evidence="5">OF8</strain>
    </source>
</reference>
<dbReference type="Proteomes" id="UP000525686">
    <property type="component" value="Unassembled WGS sequence"/>
</dbReference>
<comment type="caution">
    <text evidence="3">The sequence shown here is derived from an EMBL/GenBank/DDBJ whole genome shotgun (WGS) entry which is preliminary data.</text>
</comment>
<dbReference type="Proteomes" id="UP000517765">
    <property type="component" value="Unassembled WGS sequence"/>
</dbReference>
<proteinExistence type="predicted"/>
<reference evidence="1" key="3">
    <citation type="journal article" name="Syst. Appl. Microbiol.">
        <title>Streptomyces alkaliterrae sp. nov., isolated from an alkaline soil, and emended descriptions of Streptomyces alkaliphilus, Streptomyces calidiresistens and Streptomyces durbertensis.</title>
        <authorList>
            <person name="Swiecimska M."/>
            <person name="Golinska P."/>
            <person name="Nouioui I."/>
            <person name="Wypij M."/>
            <person name="Rai M."/>
            <person name="Sangal V."/>
            <person name="Goodfellow M."/>
        </authorList>
    </citation>
    <scope>NUCLEOTIDE SEQUENCE</scope>
    <source>
        <strain evidence="1">OF3</strain>
        <strain evidence="2">OF8</strain>
    </source>
</reference>
<dbReference type="SMART" id="SM01236">
    <property type="entry name" value="Haem_oxygenase_2"/>
    <property type="match status" value="1"/>
</dbReference>
<evidence type="ECO:0000313" key="3">
    <source>
        <dbReference type="EMBL" id="MQS04322.1"/>
    </source>
</evidence>
<name>A0A5P0YXT0_9ACTN</name>
<organism evidence="3 4">
    <name type="scientific">Streptomyces alkaliterrae</name>
    <dbReference type="NCBI Taxonomy" id="2213162"/>
    <lineage>
        <taxon>Bacteria</taxon>
        <taxon>Bacillati</taxon>
        <taxon>Actinomycetota</taxon>
        <taxon>Actinomycetes</taxon>
        <taxon>Kitasatosporales</taxon>
        <taxon>Streptomycetaceae</taxon>
        <taxon>Streptomyces</taxon>
    </lineage>
</organism>
<evidence type="ECO:0000313" key="6">
    <source>
        <dbReference type="Proteomes" id="UP000525686"/>
    </source>
</evidence>
<reference evidence="3 4" key="1">
    <citation type="submission" date="2019-10" db="EMBL/GenBank/DDBJ databases">
        <title>Streptomyces sp. nov., a novel actinobacterium isolated from alkaline environment.</title>
        <authorList>
            <person name="Golinska P."/>
        </authorList>
    </citation>
    <scope>NUCLEOTIDE SEQUENCE [LARGE SCALE GENOMIC DNA]</scope>
    <source>
        <strain evidence="3 4">OF1</strain>
    </source>
</reference>
<evidence type="ECO:0000313" key="1">
    <source>
        <dbReference type="EMBL" id="MBB1253722.1"/>
    </source>
</evidence>
<dbReference type="EMBL" id="JABJWZ010000066">
    <property type="protein sequence ID" value="MBB1253722.1"/>
    <property type="molecule type" value="Genomic_DNA"/>
</dbReference>
<dbReference type="AlphaFoldDB" id="A0A5P0YXT0"/>
<dbReference type="EMBL" id="JABJXA010000014">
    <property type="protein sequence ID" value="MBB1257982.1"/>
    <property type="molecule type" value="Genomic_DNA"/>
</dbReference>
<evidence type="ECO:0000313" key="2">
    <source>
        <dbReference type="EMBL" id="MBB1257982.1"/>
    </source>
</evidence>
<dbReference type="Gene3D" id="1.20.910.10">
    <property type="entry name" value="Heme oxygenase-like"/>
    <property type="match status" value="1"/>
</dbReference>
<dbReference type="InterPro" id="IPR016084">
    <property type="entry name" value="Haem_Oase-like_multi-hlx"/>
</dbReference>
<keyword evidence="4" id="KW-1185">Reference proteome</keyword>
<gene>
    <name evidence="3" type="ORF">FNX44_021095</name>
    <name evidence="1" type="ORF">H3146_10125</name>
    <name evidence="2" type="ORF">H3147_03945</name>
</gene>
<evidence type="ECO:0000313" key="5">
    <source>
        <dbReference type="Proteomes" id="UP000517765"/>
    </source>
</evidence>
<sequence length="724" mass="79988">MHGPAVAFPTTAESRPEPSLARRLYVRALDPECRLPSGALVDELRSELGRFRNAGQRPSDLAALREAATRWASQETARFVGLLDRAAGDPDREAVVRQAGLSAAPLALLSGAWLQWLSAPGNADDPPTLRVLGLYAADLGAGHPHASRGSAYLTVLRSLLLAEYATPPARLAQDQRVDDGSFYLPSVLLALSRRPDEFREELVGADHCLRTVGLLPVLALVRAAHPHTTRWESVDPSGVRQGGEGSGVELSLAAVGALLDTSSPERTPRLVAGFGWAMEALRGWHTSLYDRLESCLDPAYGMGELMRLRAREGAVYHHDFAMEGRSLSAWLTECRTDPAPFLGVLARSRMVKPGRSEASSLVNGLVGERGPMFRVFAPEDLAVVRRWIDSLPPRDAHAAERRPQPVVPPFAVPRLSWPTTAAEPEGSAPEDLRDAYWRLQGRTTSPAVHRWAREYVHGWLARSRHGIGRDGTTLPEHWPAEGLRPWLAAEHDRHGEEFERGNATEVPTREELVDSTVQLAPLTLIDGSWLQGFTDYTEASSEIGFSLFETYWDELGNGEPRLNHPLIYREVLAEMSVELPPTASREFARWSGFRDGSFELPVYWLAIGRFPRTFLPEVLGLNLAMELSGVGGSYRRARIALREHGFSTRFVDIHNTIDNVSSGHSAWAADAVDTYLSTVPASHLAQVWHRVRTGYRSLNPPSGLWARQAQRRARGSRTGKRFTR</sequence>
<dbReference type="RefSeq" id="WP_143650158.1">
    <property type="nucleotide sequence ID" value="NZ_JABJWZ010000066.1"/>
</dbReference>
<dbReference type="EMBL" id="VJYK02000270">
    <property type="protein sequence ID" value="MQS04322.1"/>
    <property type="molecule type" value="Genomic_DNA"/>
</dbReference>
<accession>A0A5P0YXT0</accession>